<proteinExistence type="predicted"/>
<protein>
    <submittedName>
        <fullName evidence="3">Putative tricarboxylic transport membrane protein</fullName>
    </submittedName>
</protein>
<evidence type="ECO:0000259" key="2">
    <source>
        <dbReference type="Pfam" id="PF07331"/>
    </source>
</evidence>
<feature type="transmembrane region" description="Helical" evidence="1">
    <location>
        <begin position="137"/>
        <end position="159"/>
    </location>
</feature>
<reference evidence="3 4" key="1">
    <citation type="submission" date="2016-10" db="EMBL/GenBank/DDBJ databases">
        <authorList>
            <person name="de Groot N.N."/>
        </authorList>
    </citation>
    <scope>NUCLEOTIDE SEQUENCE [LARGE SCALE GENOMIC DNA]</scope>
    <source>
        <strain evidence="3 4">DSM 19219</strain>
    </source>
</reference>
<evidence type="ECO:0000313" key="4">
    <source>
        <dbReference type="Proteomes" id="UP000198500"/>
    </source>
</evidence>
<name>A0A1H3G726_9GAMM</name>
<keyword evidence="4" id="KW-1185">Reference proteome</keyword>
<dbReference type="AlphaFoldDB" id="A0A1H3G726"/>
<evidence type="ECO:0000313" key="3">
    <source>
        <dbReference type="EMBL" id="SDX98857.1"/>
    </source>
</evidence>
<gene>
    <name evidence="3" type="ORF">SAMN05443545_10925</name>
</gene>
<dbReference type="InterPro" id="IPR009936">
    <property type="entry name" value="DUF1468"/>
</dbReference>
<dbReference type="EMBL" id="FNNI01000009">
    <property type="protein sequence ID" value="SDX98857.1"/>
    <property type="molecule type" value="Genomic_DNA"/>
</dbReference>
<evidence type="ECO:0000256" key="1">
    <source>
        <dbReference type="SAM" id="Phobius"/>
    </source>
</evidence>
<sequence>MKHAYGLGGKWVVPALMLTITTVYLIEAVKMTPPVKNGDITASFFPIVLAMIMYLSIAIVLWQNRRNAREESTPTEDTEAGPTTSTQRYGALWVTVFTGLYISVFSVIGYTVSTFVYVLSLTFLFGNREPGQGRSAWIVKIVAAAIITLFGYALFELIFQVRLPTLWT</sequence>
<feature type="domain" description="DUF1468" evidence="2">
    <location>
        <begin position="13"/>
        <end position="164"/>
    </location>
</feature>
<organism evidence="3 4">
    <name type="scientific">Aidingimonas halophila</name>
    <dbReference type="NCBI Taxonomy" id="574349"/>
    <lineage>
        <taxon>Bacteria</taxon>
        <taxon>Pseudomonadati</taxon>
        <taxon>Pseudomonadota</taxon>
        <taxon>Gammaproteobacteria</taxon>
        <taxon>Oceanospirillales</taxon>
        <taxon>Halomonadaceae</taxon>
        <taxon>Aidingimonas</taxon>
    </lineage>
</organism>
<keyword evidence="1" id="KW-1133">Transmembrane helix</keyword>
<dbReference type="STRING" id="574349.SAMN05443545_10925"/>
<feature type="transmembrane region" description="Helical" evidence="1">
    <location>
        <begin position="100"/>
        <end position="125"/>
    </location>
</feature>
<feature type="transmembrane region" description="Helical" evidence="1">
    <location>
        <begin position="41"/>
        <end position="62"/>
    </location>
</feature>
<dbReference type="RefSeq" id="WP_092571636.1">
    <property type="nucleotide sequence ID" value="NZ_BMXH01000007.1"/>
</dbReference>
<keyword evidence="1" id="KW-0472">Membrane</keyword>
<dbReference type="Proteomes" id="UP000198500">
    <property type="component" value="Unassembled WGS sequence"/>
</dbReference>
<feature type="transmembrane region" description="Helical" evidence="1">
    <location>
        <begin position="12"/>
        <end position="29"/>
    </location>
</feature>
<keyword evidence="1" id="KW-0812">Transmembrane</keyword>
<dbReference type="OrthoDB" id="6164814at2"/>
<accession>A0A1H3G726</accession>
<dbReference type="Pfam" id="PF07331">
    <property type="entry name" value="TctB"/>
    <property type="match status" value="1"/>
</dbReference>